<organism evidence="2 3">
    <name type="scientific">Monosporascus ibericus</name>
    <dbReference type="NCBI Taxonomy" id="155417"/>
    <lineage>
        <taxon>Eukaryota</taxon>
        <taxon>Fungi</taxon>
        <taxon>Dikarya</taxon>
        <taxon>Ascomycota</taxon>
        <taxon>Pezizomycotina</taxon>
        <taxon>Sordariomycetes</taxon>
        <taxon>Xylariomycetidae</taxon>
        <taxon>Xylariales</taxon>
        <taxon>Xylariales incertae sedis</taxon>
        <taxon>Monosporascus</taxon>
    </lineage>
</organism>
<proteinExistence type="predicted"/>
<feature type="region of interest" description="Disordered" evidence="1">
    <location>
        <begin position="40"/>
        <end position="103"/>
    </location>
</feature>
<dbReference type="EMBL" id="QJNU01000474">
    <property type="protein sequence ID" value="RYO98139.1"/>
    <property type="molecule type" value="Genomic_DNA"/>
</dbReference>
<protein>
    <submittedName>
        <fullName evidence="2">Uncharacterized protein</fullName>
    </submittedName>
</protein>
<evidence type="ECO:0000313" key="2">
    <source>
        <dbReference type="EMBL" id="RYO98139.1"/>
    </source>
</evidence>
<gene>
    <name evidence="2" type="ORF">DL764_007184</name>
</gene>
<comment type="caution">
    <text evidence="2">The sequence shown here is derived from an EMBL/GenBank/DDBJ whole genome shotgun (WGS) entry which is preliminary data.</text>
</comment>
<feature type="compositionally biased region" description="Pro residues" evidence="1">
    <location>
        <begin position="64"/>
        <end position="78"/>
    </location>
</feature>
<evidence type="ECO:0000313" key="3">
    <source>
        <dbReference type="Proteomes" id="UP000293360"/>
    </source>
</evidence>
<dbReference type="Proteomes" id="UP000293360">
    <property type="component" value="Unassembled WGS sequence"/>
</dbReference>
<evidence type="ECO:0000256" key="1">
    <source>
        <dbReference type="SAM" id="MobiDB-lite"/>
    </source>
</evidence>
<reference evidence="2 3" key="1">
    <citation type="submission" date="2018-06" db="EMBL/GenBank/DDBJ databases">
        <title>Complete Genomes of Monosporascus.</title>
        <authorList>
            <person name="Robinson A.J."/>
            <person name="Natvig D.O."/>
        </authorList>
    </citation>
    <scope>NUCLEOTIDE SEQUENCE [LARGE SCALE GENOMIC DNA]</scope>
    <source>
        <strain evidence="2 3">CBS 110550</strain>
    </source>
</reference>
<sequence length="103" mass="11314">MRGLAQQHEDDESTADCACLPTASLCSRIGSLFGAARRDNRQYRLVDQQHPSNTAADSHKEQPRPSPAPNPSRPPTPYVPRHAGASFLKTATPRHMKKANEVL</sequence>
<keyword evidence="3" id="KW-1185">Reference proteome</keyword>
<name>A0A4Q4T2U6_9PEZI</name>
<dbReference type="OrthoDB" id="4768160at2759"/>
<accession>A0A4Q4T2U6</accession>
<dbReference type="AlphaFoldDB" id="A0A4Q4T2U6"/>